<dbReference type="Gene3D" id="2.130.10.10">
    <property type="entry name" value="YVTN repeat-like/Quinoprotein amine dehydrogenase"/>
    <property type="match status" value="2"/>
</dbReference>
<dbReference type="InterPro" id="IPR015943">
    <property type="entry name" value="WD40/YVTN_repeat-like_dom_sf"/>
</dbReference>
<dbReference type="SUPFAM" id="SSF50978">
    <property type="entry name" value="WD40 repeat-like"/>
    <property type="match status" value="1"/>
</dbReference>
<dbReference type="InterPro" id="IPR019775">
    <property type="entry name" value="WD40_repeat_CS"/>
</dbReference>
<dbReference type="Gene3D" id="1.10.1320.10">
    <property type="entry name" value="DNA-directed RNA polymerase, N-terminal domain"/>
    <property type="match status" value="1"/>
</dbReference>
<evidence type="ECO:0000256" key="5">
    <source>
        <dbReference type="ARBA" id="ARBA00022574"/>
    </source>
</evidence>
<evidence type="ECO:0000313" key="15">
    <source>
        <dbReference type="EMBL" id="KAL1629079.1"/>
    </source>
</evidence>
<dbReference type="PROSITE" id="PS00489">
    <property type="entry name" value="RNA_POL_PHAGE_2"/>
    <property type="match status" value="1"/>
</dbReference>
<dbReference type="InterPro" id="IPR043502">
    <property type="entry name" value="DNA/RNA_pol_sf"/>
</dbReference>
<comment type="caution">
    <text evidence="15">The sequence shown here is derived from an EMBL/GenBank/DDBJ whole genome shotgun (WGS) entry which is preliminary data.</text>
</comment>
<dbReference type="Gene3D" id="6.10.280.220">
    <property type="match status" value="1"/>
</dbReference>
<feature type="region of interest" description="Disordered" evidence="13">
    <location>
        <begin position="823"/>
        <end position="851"/>
    </location>
</feature>
<dbReference type="SMART" id="SM00320">
    <property type="entry name" value="WD40"/>
    <property type="match status" value="6"/>
</dbReference>
<feature type="compositionally biased region" description="Basic residues" evidence="13">
    <location>
        <begin position="295"/>
        <end position="307"/>
    </location>
</feature>
<keyword evidence="5 11" id="KW-0853">WD repeat</keyword>
<comment type="function">
    <text evidence="1 12">DNA-dependent RNA polymerase catalyzes the transcription of DNA into RNA using the four ribonucleoside triphosphates as substrates.</text>
</comment>
<evidence type="ECO:0000256" key="9">
    <source>
        <dbReference type="ARBA" id="ARBA00023163"/>
    </source>
</evidence>
<gene>
    <name evidence="15" type="primary">RPO41</name>
    <name evidence="15" type="ORF">SLS56_005633</name>
</gene>
<keyword evidence="9 12" id="KW-0804">Transcription</keyword>
<feature type="region of interest" description="Disordered" evidence="13">
    <location>
        <begin position="248"/>
        <end position="309"/>
    </location>
</feature>
<evidence type="ECO:0000256" key="2">
    <source>
        <dbReference type="ARBA" id="ARBA00009493"/>
    </source>
</evidence>
<evidence type="ECO:0000256" key="10">
    <source>
        <dbReference type="ARBA" id="ARBA00048552"/>
    </source>
</evidence>
<feature type="region of interest" description="Disordered" evidence="13">
    <location>
        <begin position="408"/>
        <end position="440"/>
    </location>
</feature>
<feature type="repeat" description="WD" evidence="11">
    <location>
        <begin position="530"/>
        <end position="552"/>
    </location>
</feature>
<feature type="compositionally biased region" description="Basic residues" evidence="13">
    <location>
        <begin position="145"/>
        <end position="155"/>
    </location>
</feature>
<dbReference type="InterPro" id="IPR020472">
    <property type="entry name" value="WD40_PAC1"/>
</dbReference>
<dbReference type="CDD" id="cd22881">
    <property type="entry name" value="Mdv1_N"/>
    <property type="match status" value="1"/>
</dbReference>
<feature type="region of interest" description="Disordered" evidence="13">
    <location>
        <begin position="1"/>
        <end position="32"/>
    </location>
</feature>
<evidence type="ECO:0000256" key="11">
    <source>
        <dbReference type="PROSITE-ProRule" id="PRU00221"/>
    </source>
</evidence>
<feature type="region of interest" description="Disordered" evidence="13">
    <location>
        <begin position="1602"/>
        <end position="1624"/>
    </location>
</feature>
<feature type="repeat" description="WD" evidence="11">
    <location>
        <begin position="447"/>
        <end position="486"/>
    </location>
</feature>
<dbReference type="EC" id="2.7.7.6" evidence="3 12"/>
<dbReference type="Pfam" id="PF14700">
    <property type="entry name" value="RPOL_N"/>
    <property type="match status" value="1"/>
</dbReference>
<dbReference type="CDD" id="cd00200">
    <property type="entry name" value="WD40"/>
    <property type="match status" value="1"/>
</dbReference>
<feature type="repeat" description="WD" evidence="11">
    <location>
        <begin position="368"/>
        <end position="407"/>
    </location>
</feature>
<keyword evidence="16" id="KW-1185">Reference proteome</keyword>
<name>A0ABR3ST10_9PEZI</name>
<dbReference type="PROSITE" id="PS50082">
    <property type="entry name" value="WD_REPEATS_2"/>
    <property type="match status" value="5"/>
</dbReference>
<feature type="domain" description="DNA-directed RNA polymerase N-terminal" evidence="14">
    <location>
        <begin position="904"/>
        <end position="1232"/>
    </location>
</feature>
<keyword evidence="8" id="KW-0677">Repeat</keyword>
<feature type="repeat" description="WD" evidence="11">
    <location>
        <begin position="326"/>
        <end position="367"/>
    </location>
</feature>
<evidence type="ECO:0000256" key="3">
    <source>
        <dbReference type="ARBA" id="ARBA00012418"/>
    </source>
</evidence>
<feature type="compositionally biased region" description="Acidic residues" evidence="13">
    <location>
        <begin position="415"/>
        <end position="428"/>
    </location>
</feature>
<dbReference type="PANTHER" id="PTHR10102">
    <property type="entry name" value="DNA-DIRECTED RNA POLYMERASE, MITOCHONDRIAL"/>
    <property type="match status" value="1"/>
</dbReference>
<comment type="similarity">
    <text evidence="2 12">Belongs to the phage and mitochondrial RNA polymerase family.</text>
</comment>
<evidence type="ECO:0000256" key="4">
    <source>
        <dbReference type="ARBA" id="ARBA00022478"/>
    </source>
</evidence>
<protein>
    <recommendedName>
        <fullName evidence="3 12">DNA-directed RNA polymerase</fullName>
        <ecNumber evidence="3 12">2.7.7.6</ecNumber>
    </recommendedName>
</protein>
<evidence type="ECO:0000256" key="7">
    <source>
        <dbReference type="ARBA" id="ARBA00022695"/>
    </source>
</evidence>
<evidence type="ECO:0000313" key="16">
    <source>
        <dbReference type="Proteomes" id="UP001521116"/>
    </source>
</evidence>
<dbReference type="PRINTS" id="PR00320">
    <property type="entry name" value="GPROTEINBRPT"/>
</dbReference>
<dbReference type="GO" id="GO:0000428">
    <property type="term" value="C:DNA-directed RNA polymerase complex"/>
    <property type="evidence" value="ECO:0007669"/>
    <property type="project" value="UniProtKB-KW"/>
</dbReference>
<dbReference type="Pfam" id="PF00400">
    <property type="entry name" value="WD40"/>
    <property type="match status" value="4"/>
</dbReference>
<evidence type="ECO:0000256" key="12">
    <source>
        <dbReference type="RuleBase" id="RU003805"/>
    </source>
</evidence>
<comment type="catalytic activity">
    <reaction evidence="10 12">
        <text>RNA(n) + a ribonucleoside 5'-triphosphate = RNA(n+1) + diphosphate</text>
        <dbReference type="Rhea" id="RHEA:21248"/>
        <dbReference type="Rhea" id="RHEA-COMP:14527"/>
        <dbReference type="Rhea" id="RHEA-COMP:17342"/>
        <dbReference type="ChEBI" id="CHEBI:33019"/>
        <dbReference type="ChEBI" id="CHEBI:61557"/>
        <dbReference type="ChEBI" id="CHEBI:140395"/>
        <dbReference type="EC" id="2.7.7.6"/>
    </reaction>
</comment>
<dbReference type="PROSITE" id="PS00678">
    <property type="entry name" value="WD_REPEATS_1"/>
    <property type="match status" value="3"/>
</dbReference>
<dbReference type="SUPFAM" id="SSF56672">
    <property type="entry name" value="DNA/RNA polymerases"/>
    <property type="match status" value="1"/>
</dbReference>
<feature type="region of interest" description="Disordered" evidence="13">
    <location>
        <begin position="1062"/>
        <end position="1081"/>
    </location>
</feature>
<dbReference type="InterPro" id="IPR029262">
    <property type="entry name" value="RPOL_N"/>
</dbReference>
<dbReference type="InterPro" id="IPR036322">
    <property type="entry name" value="WD40_repeat_dom_sf"/>
</dbReference>
<dbReference type="InterPro" id="IPR037159">
    <property type="entry name" value="RNA_POL_N_sf"/>
</dbReference>
<dbReference type="Gene3D" id="1.10.287.280">
    <property type="match status" value="1"/>
</dbReference>
<keyword evidence="6 12" id="KW-0808">Transferase</keyword>
<dbReference type="Gene3D" id="1.10.150.20">
    <property type="entry name" value="5' to 3' exonuclease, C-terminal subdomain"/>
    <property type="match status" value="1"/>
</dbReference>
<proteinExistence type="inferred from homology"/>
<dbReference type="Proteomes" id="UP001521116">
    <property type="component" value="Unassembled WGS sequence"/>
</dbReference>
<keyword evidence="7 12" id="KW-0548">Nucleotidyltransferase</keyword>
<evidence type="ECO:0000256" key="6">
    <source>
        <dbReference type="ARBA" id="ARBA00022679"/>
    </source>
</evidence>
<evidence type="ECO:0000256" key="8">
    <source>
        <dbReference type="ARBA" id="ARBA00022737"/>
    </source>
</evidence>
<evidence type="ECO:0000256" key="13">
    <source>
        <dbReference type="SAM" id="MobiDB-lite"/>
    </source>
</evidence>
<feature type="region of interest" description="Disordered" evidence="13">
    <location>
        <begin position="140"/>
        <end position="180"/>
    </location>
</feature>
<dbReference type="SMART" id="SM01311">
    <property type="entry name" value="RPOL_N"/>
    <property type="match status" value="1"/>
</dbReference>
<sequence>MANNAGGEGEPRGRAHLRSLSDSFDEEEIGSTTRQLEAFGRKVTATANHLIGPLGEAGVSQHYHNALGELHRELRRPGIQRSVFNLAQATPRELVRSKLSPSEIQQRALTYLPDELLADIPDANPTYSLFQGFQATLPEEEVEQKKRHGPRHNSRGQRLLGGQDDNDEDVPPSLQKLRNEKSSLAHRLEMMGVRKNMCSTEIREIDNKIYNLNVMRKIVLDRLASLENEEAEVEHELNDVENKLEDMQEELEDEAALSQKSPVTPVAPDSEASTEGSPGFMSESIYEKLPSRSPKTGRKRKSHRRISKSMPVLHEHLEPGSKIKELSGHTDIVTALDFDAPFGTMVTAALDDTVRVWDLHAGRCMGMLEGHLSSVRCLQVEDSIVATGSMDATIRLWDLSRAEYAPRDNRINKGEEDEEDALGFEDPEAAPPPPPPTSMQDCPLFTLDAHVAEVTALHFRGDTLVSGSADKTLRQWDLVKGRCVQTLDVLWAAAQASSTMAPSDGWRSTGRTPDASADFVGALQCFDAALACGTADGMVRLWDLRSGQVHRSLVGHTGPVTALQFDDVHMVTASLDRSIRIWDLRTGSIFDAFAYDNPVTSMMFDTRRIVAAAGEDVVKVYDKTDGRHWNCGPGAVEEEPAAPLAPIEKVRIRDGYLIEGRRDGVVGYYNGIGGDPSELYSNLNACLRVGRLDRAAALVRRLRDLYVSSSPELVEANNLYLLHIMDRVVAKQPGYTINTMSTWFEVEMRDNDILPNSVTYTCMLRTAIATLEGSKRERLIRRYLWLAEQSGVLDSVLANEAWSDGEYAVLAEIRPDLIGAFQPAESSNSDPDQRGHLGGIVEKPAPADDLPELKPAELKGAGLKTIKEALSIFSPKEEVHQVIPYPHDLEGYTQEEKDMLYARMRQDRLEEDTVDAAIERWREEHQNMQKMGITSALQTKPMEALMWQWYTAMVPLFKEEFKNINKAYEDEAAEADERLITGPFLEAFTPEKLAATSLIVTVSTFGAPDMAGGMKVSQIAMAIGKQLAMEHSLIVTQTIQANHSLYRSISERRLRTLIKYSKTIDPSREKPPQDGGDGEDIDKKYEGLKHLEWAPMIKAKVGALCLSKILEAAKIPVTREERETRKQLTANEPAFYHATVYSAGRKSGMIRLHQSVLDKLRREPLRGSFGTKYPMVVEPLPWTGYKEGGYLRYPEPVIKEKSNDDSQKIYAMAAIEKGDMDQVLAGLSVLGKTAWKINRDVFKVVIEAWNTGEPIGKLAPENPKMEYPPEPSPEAPKKEYALWLKEKKRIDNAKGGYHSQRCFQNFQLEVARAFRDEAFYFPHNMDFRGRAYPIPPLLNHLGADLSRGLLTFAKGKPLGSVGLTWLKIHLANVFGYDKASLTDREAFAMEHIDDIYDSCQNPLTGRKWWLKAEDPWQCLATCFELKNAFDSPDPSSYISHLPVHQDGTCNGLQHYAALGGDKAGAAQVNLEPGDRPSDIYSAVADIVKKEVASDAKAGGAFAQILDGRITRKVVKQTVMTNVYGVTFIGARAQVIKQLEAVLSEEEQKAGLLGMGAYVAKLIFKALGQMFNGAQEIQDWLGVCANRITTSLTPEQIDMIEKQSTTGTASEMPRDPRYRKNRGKKKAVLGKDIHSQFRTTVIWTTPLRMPVVQPYRKSLSREITTVLQYLSIVQPKATDATDKRKQLQAFPPNFIHSLDATHMLLSALKCDELGLSFASVHDSFWTHAADIPLMNRILRDAFVRMHSEDIIGRLHEEFCIRYKDCMYLASVSPKSPLAKLIQNHRAENSLPNSNKKINQTLLDELVIERTRHRLLQSEDPEERAKGAAMITPSVLYETAKQEKVELGGEPLDLQTGDEAPIARLGDISVEQAAKGKAKSAAISEDAVEAEAVDADEDDEELLKGIMDDGSSHAAAAASLADEGAMDAEALQRPNKNKATRELKVRFWLPLDFPPVPKKGDFDVTRLKESTYFFS</sequence>
<dbReference type="InterPro" id="IPR001680">
    <property type="entry name" value="WD40_rpt"/>
</dbReference>
<keyword evidence="4 12" id="KW-0240">DNA-directed RNA polymerase</keyword>
<dbReference type="EMBL" id="JAJVDC020000058">
    <property type="protein sequence ID" value="KAL1629079.1"/>
    <property type="molecule type" value="Genomic_DNA"/>
</dbReference>
<dbReference type="PROSITE" id="PS50294">
    <property type="entry name" value="WD_REPEATS_REGION"/>
    <property type="match status" value="4"/>
</dbReference>
<feature type="repeat" description="WD" evidence="11">
    <location>
        <begin position="553"/>
        <end position="592"/>
    </location>
</feature>
<dbReference type="InterPro" id="IPR046950">
    <property type="entry name" value="DNA-dir_Rpol_C_phage-type"/>
</dbReference>
<dbReference type="InterPro" id="IPR002092">
    <property type="entry name" value="DNA-dir_Rpol_phage-type"/>
</dbReference>
<accession>A0ABR3ST10</accession>
<dbReference type="PROSITE" id="PS00900">
    <property type="entry name" value="RNA_POL_PHAGE_1"/>
    <property type="match status" value="1"/>
</dbReference>
<dbReference type="PANTHER" id="PTHR10102:SF0">
    <property type="entry name" value="DNA-DIRECTED RNA POLYMERASE, MITOCHONDRIAL"/>
    <property type="match status" value="1"/>
</dbReference>
<dbReference type="Pfam" id="PF00940">
    <property type="entry name" value="RNA_pol"/>
    <property type="match status" value="1"/>
</dbReference>
<evidence type="ECO:0000256" key="1">
    <source>
        <dbReference type="ARBA" id="ARBA00004026"/>
    </source>
</evidence>
<organism evidence="15 16">
    <name type="scientific">Neofusicoccum ribis</name>
    <dbReference type="NCBI Taxonomy" id="45134"/>
    <lineage>
        <taxon>Eukaryota</taxon>
        <taxon>Fungi</taxon>
        <taxon>Dikarya</taxon>
        <taxon>Ascomycota</taxon>
        <taxon>Pezizomycotina</taxon>
        <taxon>Dothideomycetes</taxon>
        <taxon>Dothideomycetes incertae sedis</taxon>
        <taxon>Botryosphaeriales</taxon>
        <taxon>Botryosphaeriaceae</taxon>
        <taxon>Neofusicoccum</taxon>
    </lineage>
</organism>
<reference evidence="15 16" key="1">
    <citation type="submission" date="2024-02" db="EMBL/GenBank/DDBJ databases">
        <title>De novo assembly and annotation of 12 fungi associated with fruit tree decline syndrome in Ontario, Canada.</title>
        <authorList>
            <person name="Sulman M."/>
            <person name="Ellouze W."/>
            <person name="Ilyukhin E."/>
        </authorList>
    </citation>
    <scope>NUCLEOTIDE SEQUENCE [LARGE SCALE GENOMIC DNA]</scope>
    <source>
        <strain evidence="15 16">M1-105</strain>
    </source>
</reference>
<evidence type="ECO:0000259" key="14">
    <source>
        <dbReference type="SMART" id="SM01311"/>
    </source>
</evidence>